<name>A0A2V1K3Z1_9BURK</name>
<gene>
    <name evidence="2" type="ORF">DD235_01895</name>
</gene>
<dbReference type="PRINTS" id="PR00111">
    <property type="entry name" value="ABHYDROLASE"/>
</dbReference>
<dbReference type="Gene3D" id="3.40.50.1820">
    <property type="entry name" value="alpha/beta hydrolase"/>
    <property type="match status" value="1"/>
</dbReference>
<dbReference type="PANTHER" id="PTHR43194:SF2">
    <property type="entry name" value="PEROXISOMAL MEMBRANE PROTEIN LPX1"/>
    <property type="match status" value="1"/>
</dbReference>
<dbReference type="EMBL" id="QETA01000001">
    <property type="protein sequence ID" value="PWF24953.1"/>
    <property type="molecule type" value="Genomic_DNA"/>
</dbReference>
<accession>A0A2V1K3Z1</accession>
<dbReference type="RefSeq" id="WP_109060356.1">
    <property type="nucleotide sequence ID" value="NZ_QETA01000001.1"/>
</dbReference>
<evidence type="ECO:0000313" key="2">
    <source>
        <dbReference type="EMBL" id="PWF24953.1"/>
    </source>
</evidence>
<protein>
    <submittedName>
        <fullName evidence="2">Alpha/beta hydrolase</fullName>
    </submittedName>
</protein>
<dbReference type="AlphaFoldDB" id="A0A2V1K3Z1"/>
<proteinExistence type="predicted"/>
<dbReference type="InterPro" id="IPR050228">
    <property type="entry name" value="Carboxylesterase_BioH"/>
</dbReference>
<keyword evidence="2" id="KW-0378">Hydrolase</keyword>
<dbReference type="InterPro" id="IPR000073">
    <property type="entry name" value="AB_hydrolase_1"/>
</dbReference>
<sequence length="314" mass="34673">MSDTTEPRLQAVLCSSPGGLHRMAYWEWGAPDNDRVLLCAHGLTRTGRDFDTLARRLARRYRVVCPDVVGRGRSDWLANTSFYTVPQYVGDMLTLLARIQPRELHWVGTSMGGLIGLGLAGARASQARLIRPEPNGAWSPMPAELGQLRFASMTLNDVGPHLEAGALARITEYLAQPLVFPAFELAVAYVRQVSASFGPHSETQWQELTRHVFVQTAAGWVKHYDPGIALAVNLDGAALAMGEQILWQAYASLECPVLICRGNESDLFARRTAYEMLERHDRAQLAEFEGVGHAPTFMQAEQLAVLEDFLAQAV</sequence>
<dbReference type="Pfam" id="PF12697">
    <property type="entry name" value="Abhydrolase_6"/>
    <property type="match status" value="1"/>
</dbReference>
<evidence type="ECO:0000259" key="1">
    <source>
        <dbReference type="Pfam" id="PF12697"/>
    </source>
</evidence>
<dbReference type="Proteomes" id="UP000245212">
    <property type="component" value="Unassembled WGS sequence"/>
</dbReference>
<dbReference type="InterPro" id="IPR029058">
    <property type="entry name" value="AB_hydrolase_fold"/>
</dbReference>
<dbReference type="SUPFAM" id="SSF53474">
    <property type="entry name" value="alpha/beta-Hydrolases"/>
    <property type="match status" value="1"/>
</dbReference>
<comment type="caution">
    <text evidence="2">The sequence shown here is derived from an EMBL/GenBank/DDBJ whole genome shotgun (WGS) entry which is preliminary data.</text>
</comment>
<dbReference type="GO" id="GO:0016787">
    <property type="term" value="F:hydrolase activity"/>
    <property type="evidence" value="ECO:0007669"/>
    <property type="project" value="UniProtKB-KW"/>
</dbReference>
<keyword evidence="3" id="KW-1185">Reference proteome</keyword>
<evidence type="ECO:0000313" key="3">
    <source>
        <dbReference type="Proteomes" id="UP000245212"/>
    </source>
</evidence>
<reference evidence="3" key="1">
    <citation type="submission" date="2018-05" db="EMBL/GenBank/DDBJ databases">
        <authorList>
            <person name="Li Y."/>
        </authorList>
    </citation>
    <scope>NUCLEOTIDE SEQUENCE [LARGE SCALE GENOMIC DNA]</scope>
    <source>
        <strain evidence="3">3d-2-2</strain>
    </source>
</reference>
<feature type="domain" description="AB hydrolase-1" evidence="1">
    <location>
        <begin position="37"/>
        <end position="303"/>
    </location>
</feature>
<organism evidence="2 3">
    <name type="scientific">Corticimicrobacter populi</name>
    <dbReference type="NCBI Taxonomy" id="2175229"/>
    <lineage>
        <taxon>Bacteria</taxon>
        <taxon>Pseudomonadati</taxon>
        <taxon>Pseudomonadota</taxon>
        <taxon>Betaproteobacteria</taxon>
        <taxon>Burkholderiales</taxon>
        <taxon>Alcaligenaceae</taxon>
        <taxon>Corticimicrobacter</taxon>
    </lineage>
</organism>
<dbReference type="PANTHER" id="PTHR43194">
    <property type="entry name" value="HYDROLASE ALPHA/BETA FOLD FAMILY"/>
    <property type="match status" value="1"/>
</dbReference>